<gene>
    <name evidence="4" type="ORF">FDP41_005408</name>
</gene>
<dbReference type="SMART" id="SM00175">
    <property type="entry name" value="RAB"/>
    <property type="match status" value="1"/>
</dbReference>
<dbReference type="Proteomes" id="UP000444721">
    <property type="component" value="Unassembled WGS sequence"/>
</dbReference>
<dbReference type="SUPFAM" id="SSF52540">
    <property type="entry name" value="P-loop containing nucleoside triphosphate hydrolases"/>
    <property type="match status" value="1"/>
</dbReference>
<accession>A0A6A5BMX2</accession>
<dbReference type="GO" id="GO:0007165">
    <property type="term" value="P:signal transduction"/>
    <property type="evidence" value="ECO:0007669"/>
    <property type="project" value="InterPro"/>
</dbReference>
<evidence type="ECO:0000313" key="5">
    <source>
        <dbReference type="Proteomes" id="UP000444721"/>
    </source>
</evidence>
<dbReference type="GeneID" id="68112626"/>
<dbReference type="GO" id="GO:0005525">
    <property type="term" value="F:GTP binding"/>
    <property type="evidence" value="ECO:0007669"/>
    <property type="project" value="UniProtKB-KW"/>
</dbReference>
<evidence type="ECO:0000256" key="3">
    <source>
        <dbReference type="SAM" id="MobiDB-lite"/>
    </source>
</evidence>
<comment type="caution">
    <text evidence="4">The sequence shown here is derived from an EMBL/GenBank/DDBJ whole genome shotgun (WGS) entry which is preliminary data.</text>
</comment>
<dbReference type="SMART" id="SM00174">
    <property type="entry name" value="RHO"/>
    <property type="match status" value="1"/>
</dbReference>
<dbReference type="VEuPathDB" id="AmoebaDB:FDP41_005408"/>
<protein>
    <submittedName>
        <fullName evidence="4">Uncharacterized protein</fullName>
    </submittedName>
</protein>
<dbReference type="OMA" id="NKYTETH"/>
<dbReference type="InterPro" id="IPR020849">
    <property type="entry name" value="Small_GTPase_Ras-type"/>
</dbReference>
<sequence>MSQKLTIGIFGPFAVGKTSISVQFVENKFSEVHDPTIEDYFETTRNVKGIVSNITILDTAGQETYQSLLSDAMSEAEGFILVSTVPVILVGNKCDLESERVVSKSEGEEIAKSVGCPFVETSAKTGLNIDHVFEQIVLMVRKSKGLALGNGISAHEVPTGGGANNSLLNASNSGGGSGSNSSSSSPSSPKVNKRKNSKETSGNSASPSKKKECQVQ</sequence>
<reference evidence="4 5" key="1">
    <citation type="journal article" date="2019" name="Sci. Rep.">
        <title>Nanopore sequencing improves the draft genome of the human pathogenic amoeba Naegleria fowleri.</title>
        <authorList>
            <person name="Liechti N."/>
            <person name="Schurch N."/>
            <person name="Bruggmann R."/>
            <person name="Wittwer M."/>
        </authorList>
    </citation>
    <scope>NUCLEOTIDE SEQUENCE [LARGE SCALE GENOMIC DNA]</scope>
    <source>
        <strain evidence="4 5">ATCC 30894</strain>
    </source>
</reference>
<dbReference type="PROSITE" id="PS51419">
    <property type="entry name" value="RAB"/>
    <property type="match status" value="1"/>
</dbReference>
<keyword evidence="2" id="KW-0342">GTP-binding</keyword>
<dbReference type="VEuPathDB" id="AmoebaDB:NfTy_065980"/>
<dbReference type="GO" id="GO:0003924">
    <property type="term" value="F:GTPase activity"/>
    <property type="evidence" value="ECO:0007669"/>
    <property type="project" value="InterPro"/>
</dbReference>
<dbReference type="GO" id="GO:0016020">
    <property type="term" value="C:membrane"/>
    <property type="evidence" value="ECO:0007669"/>
    <property type="project" value="InterPro"/>
</dbReference>
<dbReference type="SMART" id="SM00173">
    <property type="entry name" value="RAS"/>
    <property type="match status" value="1"/>
</dbReference>
<name>A0A6A5BMX2_NAEFO</name>
<dbReference type="Pfam" id="PF00071">
    <property type="entry name" value="Ras"/>
    <property type="match status" value="2"/>
</dbReference>
<dbReference type="EMBL" id="VFQX01000044">
    <property type="protein sequence ID" value="KAF0975414.1"/>
    <property type="molecule type" value="Genomic_DNA"/>
</dbReference>
<keyword evidence="1" id="KW-0547">Nucleotide-binding</keyword>
<feature type="region of interest" description="Disordered" evidence="3">
    <location>
        <begin position="158"/>
        <end position="216"/>
    </location>
</feature>
<dbReference type="PRINTS" id="PR00449">
    <property type="entry name" value="RASTRNSFRMNG"/>
</dbReference>
<dbReference type="InterPro" id="IPR001806">
    <property type="entry name" value="Small_GTPase"/>
</dbReference>
<dbReference type="OrthoDB" id="5976022at2759"/>
<dbReference type="PANTHER" id="PTHR24070">
    <property type="entry name" value="RAS, DI-RAS, AND RHEB FAMILY MEMBERS OF SMALL GTPASE SUPERFAMILY"/>
    <property type="match status" value="1"/>
</dbReference>
<dbReference type="Gene3D" id="3.40.50.300">
    <property type="entry name" value="P-loop containing nucleotide triphosphate hydrolases"/>
    <property type="match status" value="2"/>
</dbReference>
<organism evidence="4 5">
    <name type="scientific">Naegleria fowleri</name>
    <name type="common">Brain eating amoeba</name>
    <dbReference type="NCBI Taxonomy" id="5763"/>
    <lineage>
        <taxon>Eukaryota</taxon>
        <taxon>Discoba</taxon>
        <taxon>Heterolobosea</taxon>
        <taxon>Tetramitia</taxon>
        <taxon>Eutetramitia</taxon>
        <taxon>Vahlkampfiidae</taxon>
        <taxon>Naegleria</taxon>
    </lineage>
</organism>
<evidence type="ECO:0000313" key="4">
    <source>
        <dbReference type="EMBL" id="KAF0975414.1"/>
    </source>
</evidence>
<evidence type="ECO:0000256" key="1">
    <source>
        <dbReference type="ARBA" id="ARBA00022741"/>
    </source>
</evidence>
<dbReference type="RefSeq" id="XP_044560127.1">
    <property type="nucleotide sequence ID" value="XM_044708929.1"/>
</dbReference>
<dbReference type="PROSITE" id="PS51421">
    <property type="entry name" value="RAS"/>
    <property type="match status" value="1"/>
</dbReference>
<dbReference type="InterPro" id="IPR027417">
    <property type="entry name" value="P-loop_NTPase"/>
</dbReference>
<evidence type="ECO:0000256" key="2">
    <source>
        <dbReference type="ARBA" id="ARBA00023134"/>
    </source>
</evidence>
<keyword evidence="5" id="KW-1185">Reference proteome</keyword>
<dbReference type="VEuPathDB" id="AmoebaDB:NF0014920"/>
<feature type="compositionally biased region" description="Low complexity" evidence="3">
    <location>
        <begin position="179"/>
        <end position="189"/>
    </location>
</feature>
<proteinExistence type="predicted"/>
<dbReference type="AlphaFoldDB" id="A0A6A5BMX2"/>